<dbReference type="EMBL" id="BLKM01012991">
    <property type="protein sequence ID" value="GFG38494.1"/>
    <property type="molecule type" value="Genomic_DNA"/>
</dbReference>
<evidence type="ECO:0000313" key="8">
    <source>
        <dbReference type="Proteomes" id="UP000502823"/>
    </source>
</evidence>
<evidence type="ECO:0000259" key="6">
    <source>
        <dbReference type="Pfam" id="PF25151"/>
    </source>
</evidence>
<proteinExistence type="inferred from homology"/>
<evidence type="ECO:0000259" key="5">
    <source>
        <dbReference type="Pfam" id="PF25150"/>
    </source>
</evidence>
<dbReference type="InterPro" id="IPR051954">
    <property type="entry name" value="tRNA_methyltransferase_THADA"/>
</dbReference>
<dbReference type="SUPFAM" id="SSF48371">
    <property type="entry name" value="ARM repeat"/>
    <property type="match status" value="3"/>
</dbReference>
<dbReference type="InterPro" id="IPR019442">
    <property type="entry name" value="THADA/TRM732_DUF2428"/>
</dbReference>
<evidence type="ECO:0000256" key="3">
    <source>
        <dbReference type="ARBA" id="ARBA00035698"/>
    </source>
</evidence>
<comment type="similarity">
    <text evidence="1">Belongs to the THADA family.</text>
</comment>
<dbReference type="InParanoid" id="A0A6L2Q1Z0"/>
<feature type="domain" description="DUF2428" evidence="4">
    <location>
        <begin position="1085"/>
        <end position="1391"/>
    </location>
</feature>
<dbReference type="Pfam" id="PF25151">
    <property type="entry name" value="TPR_Trm732_C"/>
    <property type="match status" value="1"/>
</dbReference>
<organism evidence="7 8">
    <name type="scientific">Coptotermes formosanus</name>
    <name type="common">Formosan subterranean termite</name>
    <dbReference type="NCBI Taxonomy" id="36987"/>
    <lineage>
        <taxon>Eukaryota</taxon>
        <taxon>Metazoa</taxon>
        <taxon>Ecdysozoa</taxon>
        <taxon>Arthropoda</taxon>
        <taxon>Hexapoda</taxon>
        <taxon>Insecta</taxon>
        <taxon>Pterygota</taxon>
        <taxon>Neoptera</taxon>
        <taxon>Polyneoptera</taxon>
        <taxon>Dictyoptera</taxon>
        <taxon>Blattodea</taxon>
        <taxon>Blattoidea</taxon>
        <taxon>Termitoidae</taxon>
        <taxon>Rhinotermitidae</taxon>
        <taxon>Coptotermes</taxon>
    </lineage>
</organism>
<dbReference type="PANTHER" id="PTHR14387">
    <property type="entry name" value="THADA/DEATH RECEPTOR INTERACTING PROTEIN"/>
    <property type="match status" value="1"/>
</dbReference>
<dbReference type="FunCoup" id="A0A6L2Q1Z0">
    <property type="interactions" value="28"/>
</dbReference>
<dbReference type="GO" id="GO:0030488">
    <property type="term" value="P:tRNA methylation"/>
    <property type="evidence" value="ECO:0007669"/>
    <property type="project" value="TreeGrafter"/>
</dbReference>
<comment type="caution">
    <text evidence="7">The sequence shown here is derived from an EMBL/GenBank/DDBJ whole genome shotgun (WGS) entry which is preliminary data.</text>
</comment>
<feature type="domain" description="tRNA (32-2'-O)-methyltransferase regulator THADA-like TPR repeats region" evidence="5">
    <location>
        <begin position="677"/>
        <end position="947"/>
    </location>
</feature>
<dbReference type="Pfam" id="PF25150">
    <property type="entry name" value="TPR_Trm732"/>
    <property type="match status" value="1"/>
</dbReference>
<dbReference type="InterPro" id="IPR016024">
    <property type="entry name" value="ARM-type_fold"/>
</dbReference>
<dbReference type="Proteomes" id="UP000502823">
    <property type="component" value="Unassembled WGS sequence"/>
</dbReference>
<dbReference type="InterPro" id="IPR056842">
    <property type="entry name" value="THADA-like_TPR_C"/>
</dbReference>
<sequence length="2014" mass="223676">MAMMTLRVGSKQSRRNRGIHSERKEICTVAVTSRHVDGASKYHSLYVTVSYYVTNMATEAASVPQISKVSLDLTPSQFHSPSIVSTHFCQELDVTLFQHRRDCCGWSQAIKIAPMGVEKGMSSADVSPLQRTLQAAAGVIALPRCFSLLKMYYTEGCETLFIAGEIDDAEGTSIATKIENILSAATVEEQLHILKEMAKNHLADGNSYAKTKVSAFCIQLLVDYYAAATPRSPFKCAIARILMTLPEEACADVAVCLSAHLKTVMSSDGSLVEMNAAISEISCCFDNFSVGMHAVRLSVMPALLLVKTCLQCCIMELSLEVSPAKKMEICKIVHSAVRTTVSLLQKCQTEVKEFVHSERGCKEGCSVPDNIMNLAVLLNMLCTLTPRSTDCSKLKSGNGHAEPDIETHPAADTLSSLLKLVATLMGYSDLPMDTHATCGMVFVLLVVLLDGTGGEWHKGLKNQEVPWKVDLSSDPCQLSLCSGVLNALSISELCGVHPLTGEPIINFVFHHLFDISKRTMADSGMVLGVSRALLLLSRNLLSTALQLQDVSVANDMLEFVWTHLEHYMDSVRHSASGILLNIVKLGAALQKDGLKGCNVLTTILETIMKIPVHSKSRYIGLAVLADEIGCQMLIEQMPGLVQSLFRSLTNPTLTTHVLCAVEHLMLQHRVECQEDTWRALWIAPILELLSHASPALCGPLQALLATAVRHNPQIVTHILQPITSDTHTNATHLRILLSCIRLARKQGALDDQSESQHHSGLWKGVLDFRVLEQVLYHDDVEIRMSALSLLAESHRSTESFSVSELQLVKRFLEYNVNSEIPSSRQQTLSLLKKILTRLRDSSRVLYCKTGQTKTSKKKPEADSDEHHPLMAYNTFLLWLLKFCFDNLFPSANFGRRISSLQILALCHEILSFDAAEPVWSSSPPIVYTKSYANTLLECLKDTYENNKLLVVQLLITFPAEALGLDDPDQVSSFLEVSLQLASSHCPPDCITAAYLLRVLVAFHQTGVVLAAMQDCDERDYSDYSTVYLAIRLLVHQLSAELAEASRSLLIAAASGPMYGTLFCIRQLLADVSFMSIASERCWCSLIGELVNLCFCLSKVVSPVVNSCSPEGHLPMDFEPGMQHLKQDLAHDRSSLPVLNVTAQMVLLCAWRTVKEVSLFLGELSEQAPISSTEDTEKFHVESLLTEKQVLAIGSHLATLLVETKHRGAFEQAYVGFCKLCSKLWKHKSPRLHNLPCLWLKELMDTITWGKSTKLCATRRSAGLPFMVQALLTTELQVGGNTSCFQQSMAALLTLADNADNSMGVRRSTVSAVTDLAAAESSSVAANITENINMLSLPGVGSDCASPVEARVHALNILRSLFRHSLLGESVTPYVAQGVIVAIQGFKGKTWAERNSATLLFSALVTRIFGVHRSRDELSIRNRMTGRIFFLRYPLLYDFLLEELKEAVTSMEACYSTLRPALFPVLLLLSRLYPSSLEGTDSNLQLSAYAPFVQRCSLSSVLKTRVLAARALVPLVAPNLYPILLQELVTISALKCTTENYRHGLLLQIFHLLQECLLASTISKEVAGHVEELVVSLKWLLPSKAGFQTCFVTSEVFLRILHIVSRRLFMSVSHSVWHEICHDLHWDLLRPQASAQHCMIGRGMYMHCAVQLLLELSLALHPSHIPTAQFLKDMEELVVLLLQHERYEVVNVALSFLEAVVSAGDYLLEDENDSTILMNDNFFNYMKEWDRNHEGALANWLRSSLAVGDILVRQVIRKEQNIFAECRWKAFCVLSHCPKALFRVETGAEAVLKDLLQCCQMEFEGIGWTVLRCAGALMKVMQQNTPPSTEAASEMCRTVLEFSSAEKCVTCRLTVANILLDNSSWLQGTVTFLSVLDVCVLWTVVMTLLDDDCAHDRVFDKGEMNVFAETAILAEVVCCQLKSILCREDKAELFETHLPEKVKHWLLRMCCPDVSTELYSEEPHTLAEFIKKTERKATFFTGDSHFMFMNSKLEYLTAYKTNKLIEAVRVALKRQ</sequence>
<keyword evidence="2" id="KW-0819">tRNA processing</keyword>
<accession>A0A6L2Q1Z0</accession>
<protein>
    <recommendedName>
        <fullName evidence="3">tRNA (32-2'-O)-methyltransferase regulator THADA</fullName>
    </recommendedName>
</protein>
<dbReference type="PANTHER" id="PTHR14387:SF7">
    <property type="entry name" value="THYROID ADENOMA-ASSOCIATED PROTEIN"/>
    <property type="match status" value="1"/>
</dbReference>
<evidence type="ECO:0000256" key="1">
    <source>
        <dbReference type="ARBA" id="ARBA00010409"/>
    </source>
</evidence>
<dbReference type="InterPro" id="IPR056843">
    <property type="entry name" value="THADA-like_TPR"/>
</dbReference>
<keyword evidence="8" id="KW-1185">Reference proteome</keyword>
<dbReference type="GO" id="GO:0005829">
    <property type="term" value="C:cytosol"/>
    <property type="evidence" value="ECO:0007669"/>
    <property type="project" value="TreeGrafter"/>
</dbReference>
<feature type="domain" description="tRNA (32-2'-O)-methyltransferase regulator THADA-like C-terminal TPR repeats region" evidence="6">
    <location>
        <begin position="1393"/>
        <end position="1551"/>
    </location>
</feature>
<dbReference type="OrthoDB" id="73997at2759"/>
<reference evidence="8" key="1">
    <citation type="submission" date="2020-01" db="EMBL/GenBank/DDBJ databases">
        <title>Draft genome sequence of the Termite Coptotermes fromosanus.</title>
        <authorList>
            <person name="Itakura S."/>
            <person name="Yosikawa Y."/>
            <person name="Umezawa K."/>
        </authorList>
    </citation>
    <scope>NUCLEOTIDE SEQUENCE [LARGE SCALE GENOMIC DNA]</scope>
</reference>
<evidence type="ECO:0000259" key="4">
    <source>
        <dbReference type="Pfam" id="PF10350"/>
    </source>
</evidence>
<name>A0A6L2Q1Z0_COPFO</name>
<evidence type="ECO:0000313" key="7">
    <source>
        <dbReference type="EMBL" id="GFG38494.1"/>
    </source>
</evidence>
<gene>
    <name evidence="7" type="ORF">Cfor_02380</name>
</gene>
<dbReference type="Pfam" id="PF10350">
    <property type="entry name" value="DUF2428"/>
    <property type="match status" value="1"/>
</dbReference>
<evidence type="ECO:0000256" key="2">
    <source>
        <dbReference type="ARBA" id="ARBA00022694"/>
    </source>
</evidence>